<dbReference type="Proteomes" id="UP000046395">
    <property type="component" value="Unassembled WGS sequence"/>
</dbReference>
<sequence>MEIKETFLVVERFWAFDISDPGTPVDPTVGGLWWTASDDGADEINRACRCKGMFVSYETNLRINANAKCAFCPQWMLRSSPHMRNWSAEWKIDERTLALTGKLVQKYEAISKVDGGGEPRWVSGAYTVSTGSHAWRVAGALQLYVATGAPIEFFDARRMALTAKGTATLIGAVWDAYVGSRGINASLAHRLFEAASPGDRILEELWAPTLDHINGWHINGAWWDRRKETAMPMILLRNDTRTRRQHIYPALAPHYEEKMVLQKFAHGSTVVA</sequence>
<proteinExistence type="predicted"/>
<name>A0A5S6QS76_TRIMR</name>
<reference evidence="2" key="1">
    <citation type="submission" date="2019-12" db="UniProtKB">
        <authorList>
            <consortium name="WormBaseParasite"/>
        </authorList>
    </citation>
    <scope>IDENTIFICATION</scope>
</reference>
<dbReference type="WBParaSite" id="TMUE_2000010003.1">
    <property type="protein sequence ID" value="TMUE_2000010003.1"/>
    <property type="gene ID" value="WBGene00300801"/>
</dbReference>
<evidence type="ECO:0000313" key="1">
    <source>
        <dbReference type="Proteomes" id="UP000046395"/>
    </source>
</evidence>
<evidence type="ECO:0000313" key="2">
    <source>
        <dbReference type="WBParaSite" id="TMUE_2000010003.1"/>
    </source>
</evidence>
<accession>A0A5S6QS76</accession>
<dbReference type="AlphaFoldDB" id="A0A5S6QS76"/>
<dbReference type="STRING" id="70415.A0A5S6QS76"/>
<organism evidence="1 2">
    <name type="scientific">Trichuris muris</name>
    <name type="common">Mouse whipworm</name>
    <dbReference type="NCBI Taxonomy" id="70415"/>
    <lineage>
        <taxon>Eukaryota</taxon>
        <taxon>Metazoa</taxon>
        <taxon>Ecdysozoa</taxon>
        <taxon>Nematoda</taxon>
        <taxon>Enoplea</taxon>
        <taxon>Dorylaimia</taxon>
        <taxon>Trichinellida</taxon>
        <taxon>Trichuridae</taxon>
        <taxon>Trichuris</taxon>
    </lineage>
</organism>
<protein>
    <submittedName>
        <fullName evidence="2">Uncharacterized protein</fullName>
    </submittedName>
</protein>
<keyword evidence="1" id="KW-1185">Reference proteome</keyword>